<dbReference type="PANTHER" id="PTHR21299">
    <property type="entry name" value="CYTIDYLATE KINASE/PANTOATE-BETA-ALANINE LIGASE"/>
    <property type="match status" value="1"/>
</dbReference>
<dbReference type="UniPathway" id="UPA00028">
    <property type="reaction ID" value="UER00005"/>
</dbReference>
<keyword evidence="9 13" id="KW-0547">Nucleotide-binding</keyword>
<evidence type="ECO:0000313" key="15">
    <source>
        <dbReference type="Proteomes" id="UP000002027"/>
    </source>
</evidence>
<dbReference type="GO" id="GO:0005829">
    <property type="term" value="C:cytosol"/>
    <property type="evidence" value="ECO:0007669"/>
    <property type="project" value="TreeGrafter"/>
</dbReference>
<dbReference type="EMBL" id="CP001823">
    <property type="protein sequence ID" value="ACZ38136.1"/>
    <property type="molecule type" value="Genomic_DNA"/>
</dbReference>
<dbReference type="STRING" id="479434.Sthe_0699"/>
<dbReference type="Gene3D" id="3.30.1300.10">
    <property type="entry name" value="Pantoate-beta-alanine ligase, C-terminal domain"/>
    <property type="match status" value="1"/>
</dbReference>
<dbReference type="Pfam" id="PF02569">
    <property type="entry name" value="Pantoate_ligase"/>
    <property type="match status" value="1"/>
</dbReference>
<accession>D1C1L9</accession>
<dbReference type="HAMAP" id="MF_00158">
    <property type="entry name" value="PanC"/>
    <property type="match status" value="1"/>
</dbReference>
<dbReference type="OrthoDB" id="9773087at2"/>
<dbReference type="AlphaFoldDB" id="D1C1L9"/>
<feature type="binding site" evidence="13">
    <location>
        <position position="58"/>
    </location>
    <ligand>
        <name>beta-alanine</name>
        <dbReference type="ChEBI" id="CHEBI:57966"/>
    </ligand>
</feature>
<evidence type="ECO:0000313" key="14">
    <source>
        <dbReference type="EMBL" id="ACZ38136.1"/>
    </source>
</evidence>
<feature type="binding site" evidence="13">
    <location>
        <position position="150"/>
    </location>
    <ligand>
        <name>(R)-pantoate</name>
        <dbReference type="ChEBI" id="CHEBI:15980"/>
    </ligand>
</feature>
<dbReference type="InParanoid" id="D1C1L9"/>
<proteinExistence type="inferred from homology"/>
<evidence type="ECO:0000256" key="3">
    <source>
        <dbReference type="ARBA" id="ARBA00009256"/>
    </source>
</evidence>
<feature type="active site" description="Proton donor" evidence="13">
    <location>
        <position position="34"/>
    </location>
</feature>
<name>D1C1L9_SPHTD</name>
<dbReference type="CDD" id="cd00560">
    <property type="entry name" value="PanC"/>
    <property type="match status" value="1"/>
</dbReference>
<feature type="binding site" evidence="13">
    <location>
        <begin position="27"/>
        <end position="34"/>
    </location>
    <ligand>
        <name>ATP</name>
        <dbReference type="ChEBI" id="CHEBI:30616"/>
    </ligand>
</feature>
<comment type="subcellular location">
    <subcellularLocation>
        <location evidence="1 13">Cytoplasm</location>
    </subcellularLocation>
</comment>
<comment type="pathway">
    <text evidence="2 13">Cofactor biosynthesis; (R)-pantothenate biosynthesis; (R)-pantothenate from (R)-pantoate and beta-alanine: step 1/1.</text>
</comment>
<comment type="miscellaneous">
    <text evidence="13">The reaction proceeds by a bi uni uni bi ping pong mechanism.</text>
</comment>
<evidence type="ECO:0000256" key="12">
    <source>
        <dbReference type="ARBA" id="ARBA00055042"/>
    </source>
</evidence>
<reference evidence="14 15" key="2">
    <citation type="journal article" date="2010" name="Stand. Genomic Sci.">
        <title>Complete genome sequence of Desulfohalobium retbaense type strain (HR(100)).</title>
        <authorList>
            <person name="Spring S."/>
            <person name="Nolan M."/>
            <person name="Lapidus A."/>
            <person name="Glavina Del Rio T."/>
            <person name="Copeland A."/>
            <person name="Tice H."/>
            <person name="Cheng J.F."/>
            <person name="Lucas S."/>
            <person name="Land M."/>
            <person name="Chen F."/>
            <person name="Bruce D."/>
            <person name="Goodwin L."/>
            <person name="Pitluck S."/>
            <person name="Ivanova N."/>
            <person name="Mavromatis K."/>
            <person name="Mikhailova N."/>
            <person name="Pati A."/>
            <person name="Chen A."/>
            <person name="Palaniappan K."/>
            <person name="Hauser L."/>
            <person name="Chang Y.J."/>
            <person name="Jeffries C.D."/>
            <person name="Munk C."/>
            <person name="Kiss H."/>
            <person name="Chain P."/>
            <person name="Han C."/>
            <person name="Brettin T."/>
            <person name="Detter J.C."/>
            <person name="Schuler E."/>
            <person name="Goker M."/>
            <person name="Rohde M."/>
            <person name="Bristow J."/>
            <person name="Eisen J.A."/>
            <person name="Markowitz V."/>
            <person name="Hugenholtz P."/>
            <person name="Kyrpides N.C."/>
            <person name="Klenk H.P."/>
        </authorList>
    </citation>
    <scope>NUCLEOTIDE SEQUENCE [LARGE SCALE GENOMIC DNA]</scope>
    <source>
        <strain evidence="15">ATCC 49802 / DSM 20745 / S 6022</strain>
    </source>
</reference>
<dbReference type="eggNOG" id="COG0414">
    <property type="taxonomic scope" value="Bacteria"/>
</dbReference>
<dbReference type="KEGG" id="sti:Sthe_0699"/>
<dbReference type="GO" id="GO:0005524">
    <property type="term" value="F:ATP binding"/>
    <property type="evidence" value="ECO:0007669"/>
    <property type="project" value="UniProtKB-KW"/>
</dbReference>
<dbReference type="EC" id="6.3.2.1" evidence="4 13"/>
<dbReference type="Gene3D" id="3.40.50.620">
    <property type="entry name" value="HUPs"/>
    <property type="match status" value="1"/>
</dbReference>
<comment type="similarity">
    <text evidence="3 13">Belongs to the pantothenate synthetase family.</text>
</comment>
<dbReference type="RefSeq" id="WP_012871183.1">
    <property type="nucleotide sequence ID" value="NC_013523.1"/>
</dbReference>
<evidence type="ECO:0000256" key="11">
    <source>
        <dbReference type="ARBA" id="ARBA00048258"/>
    </source>
</evidence>
<evidence type="ECO:0000256" key="2">
    <source>
        <dbReference type="ARBA" id="ARBA00004990"/>
    </source>
</evidence>
<dbReference type="NCBIfam" id="TIGR00125">
    <property type="entry name" value="cyt_tran_rel"/>
    <property type="match status" value="1"/>
</dbReference>
<comment type="subunit">
    <text evidence="13">Homodimer.</text>
</comment>
<evidence type="ECO:0000256" key="13">
    <source>
        <dbReference type="HAMAP-Rule" id="MF_00158"/>
    </source>
</evidence>
<evidence type="ECO:0000256" key="6">
    <source>
        <dbReference type="ARBA" id="ARBA00022490"/>
    </source>
</evidence>
<evidence type="ECO:0000256" key="10">
    <source>
        <dbReference type="ARBA" id="ARBA00022840"/>
    </source>
</evidence>
<dbReference type="NCBIfam" id="TIGR00018">
    <property type="entry name" value="panC"/>
    <property type="match status" value="1"/>
</dbReference>
<dbReference type="InterPro" id="IPR004821">
    <property type="entry name" value="Cyt_trans-like"/>
</dbReference>
<dbReference type="PANTHER" id="PTHR21299:SF1">
    <property type="entry name" value="PANTOATE--BETA-ALANINE LIGASE"/>
    <property type="match status" value="1"/>
</dbReference>
<gene>
    <name evidence="13" type="primary">panC</name>
    <name evidence="14" type="ordered locus">Sthe_0699</name>
</gene>
<evidence type="ECO:0000256" key="1">
    <source>
        <dbReference type="ARBA" id="ARBA00004496"/>
    </source>
</evidence>
<sequence>MRVIETVAALRSWRRALPGTLGLVPTMGYLHEGHLALVRRARAENDHVVVSIFVNPTQFGPGEDFAAYPRDTERDLALLRGEGVDAVFLPPVEEMYPPRFSTAVEVGGVTERLEGAARPGHFRGVATVVAKLFNQSQPDRAYFGQKDAQQVLVVRQMVRDLDMPVEVVTVPTVRDADGLALSSRNVYLGPEERRAALAIPRGLFAAEAAFQAGERDAARLRAVVMEHLEAEPLVQPEYVSLADAETLEELTVVDRPALLSLAARVGRARLIDNVVLGEGD</sequence>
<keyword evidence="15" id="KW-1185">Reference proteome</keyword>
<dbReference type="FunFam" id="3.30.1300.10:FF:000001">
    <property type="entry name" value="Pantothenate synthetase"/>
    <property type="match status" value="1"/>
</dbReference>
<comment type="function">
    <text evidence="12 13">Catalyzes the condensation of pantoate with beta-alanine in an ATP-dependent reaction via a pantoyl-adenylate intermediate.</text>
</comment>
<reference evidence="15" key="1">
    <citation type="submission" date="2009-11" db="EMBL/GenBank/DDBJ databases">
        <title>The complete chromosome 1 of Sphaerobacter thermophilus DSM 20745.</title>
        <authorList>
            <person name="Lucas S."/>
            <person name="Copeland A."/>
            <person name="Lapidus A."/>
            <person name="Glavina del Rio T."/>
            <person name="Dalin E."/>
            <person name="Tice H."/>
            <person name="Bruce D."/>
            <person name="Goodwin L."/>
            <person name="Pitluck S."/>
            <person name="Kyrpides N."/>
            <person name="Mavromatis K."/>
            <person name="Ivanova N."/>
            <person name="Mikhailova N."/>
            <person name="LaButti K.M."/>
            <person name="Clum A."/>
            <person name="Sun H.I."/>
            <person name="Brettin T."/>
            <person name="Detter J.C."/>
            <person name="Han C."/>
            <person name="Larimer F."/>
            <person name="Land M."/>
            <person name="Hauser L."/>
            <person name="Markowitz V."/>
            <person name="Cheng J.F."/>
            <person name="Hugenholtz P."/>
            <person name="Woyke T."/>
            <person name="Wu D."/>
            <person name="Steenblock K."/>
            <person name="Schneider S."/>
            <person name="Pukall R."/>
            <person name="Goeker M."/>
            <person name="Klenk H.P."/>
            <person name="Eisen J.A."/>
        </authorList>
    </citation>
    <scope>NUCLEOTIDE SEQUENCE [LARGE SCALE GENOMIC DNA]</scope>
    <source>
        <strain evidence="15">ATCC 49802 / DSM 20745 / S 6022</strain>
    </source>
</reference>
<keyword evidence="6 13" id="KW-0963">Cytoplasm</keyword>
<evidence type="ECO:0000256" key="8">
    <source>
        <dbReference type="ARBA" id="ARBA00022655"/>
    </source>
</evidence>
<comment type="catalytic activity">
    <reaction evidence="11 13">
        <text>(R)-pantoate + beta-alanine + ATP = (R)-pantothenate + AMP + diphosphate + H(+)</text>
        <dbReference type="Rhea" id="RHEA:10912"/>
        <dbReference type="ChEBI" id="CHEBI:15378"/>
        <dbReference type="ChEBI" id="CHEBI:15980"/>
        <dbReference type="ChEBI" id="CHEBI:29032"/>
        <dbReference type="ChEBI" id="CHEBI:30616"/>
        <dbReference type="ChEBI" id="CHEBI:33019"/>
        <dbReference type="ChEBI" id="CHEBI:57966"/>
        <dbReference type="ChEBI" id="CHEBI:456215"/>
        <dbReference type="EC" id="6.3.2.1"/>
    </reaction>
</comment>
<dbReference type="HOGENOM" id="CLU_047148_0_0_0"/>
<dbReference type="InterPro" id="IPR042176">
    <property type="entry name" value="Pantoate_ligase_C"/>
</dbReference>
<feature type="binding site" evidence="13">
    <location>
        <position position="173"/>
    </location>
    <ligand>
        <name>ATP</name>
        <dbReference type="ChEBI" id="CHEBI:30616"/>
    </ligand>
</feature>
<keyword evidence="7 13" id="KW-0436">Ligase</keyword>
<protein>
    <recommendedName>
        <fullName evidence="5 13">Pantothenate synthetase</fullName>
        <shortName evidence="13">PS</shortName>
        <ecNumber evidence="4 13">6.3.2.1</ecNumber>
    </recommendedName>
    <alternativeName>
        <fullName evidence="13">Pantoate--beta-alanine ligase</fullName>
    </alternativeName>
    <alternativeName>
        <fullName evidence="13">Pantoate-activating enzyme</fullName>
    </alternativeName>
</protein>
<dbReference type="GO" id="GO:0004592">
    <property type="term" value="F:pantoate-beta-alanine ligase activity"/>
    <property type="evidence" value="ECO:0007669"/>
    <property type="project" value="UniProtKB-UniRule"/>
</dbReference>
<evidence type="ECO:0000256" key="5">
    <source>
        <dbReference type="ARBA" id="ARBA00014155"/>
    </source>
</evidence>
<dbReference type="SUPFAM" id="SSF52374">
    <property type="entry name" value="Nucleotidylyl transferase"/>
    <property type="match status" value="1"/>
</dbReference>
<evidence type="ECO:0000256" key="9">
    <source>
        <dbReference type="ARBA" id="ARBA00022741"/>
    </source>
</evidence>
<keyword evidence="8 13" id="KW-0566">Pantothenate biosynthesis</keyword>
<feature type="binding site" evidence="13">
    <location>
        <begin position="181"/>
        <end position="184"/>
    </location>
    <ligand>
        <name>ATP</name>
        <dbReference type="ChEBI" id="CHEBI:30616"/>
    </ligand>
</feature>
<keyword evidence="10 13" id="KW-0067">ATP-binding</keyword>
<feature type="binding site" evidence="13">
    <location>
        <begin position="144"/>
        <end position="147"/>
    </location>
    <ligand>
        <name>ATP</name>
        <dbReference type="ChEBI" id="CHEBI:30616"/>
    </ligand>
</feature>
<organism evidence="14 15">
    <name type="scientific">Sphaerobacter thermophilus (strain ATCC 49802 / DSM 20745 / KCCM 41009 / NCIMB 13125 / S 6022)</name>
    <dbReference type="NCBI Taxonomy" id="479434"/>
    <lineage>
        <taxon>Bacteria</taxon>
        <taxon>Pseudomonadati</taxon>
        <taxon>Thermomicrobiota</taxon>
        <taxon>Thermomicrobia</taxon>
        <taxon>Sphaerobacterales</taxon>
        <taxon>Sphaerobacterineae</taxon>
        <taxon>Sphaerobacteraceae</taxon>
        <taxon>Sphaerobacter</taxon>
    </lineage>
</organism>
<evidence type="ECO:0000256" key="4">
    <source>
        <dbReference type="ARBA" id="ARBA00012219"/>
    </source>
</evidence>
<dbReference type="FunFam" id="3.40.50.620:FF:000114">
    <property type="entry name" value="Pantothenate synthetase"/>
    <property type="match status" value="1"/>
</dbReference>
<dbReference type="InterPro" id="IPR003721">
    <property type="entry name" value="Pantoate_ligase"/>
</dbReference>
<dbReference type="InterPro" id="IPR014729">
    <property type="entry name" value="Rossmann-like_a/b/a_fold"/>
</dbReference>
<evidence type="ECO:0000256" key="7">
    <source>
        <dbReference type="ARBA" id="ARBA00022598"/>
    </source>
</evidence>
<dbReference type="GO" id="GO:0015940">
    <property type="term" value="P:pantothenate biosynthetic process"/>
    <property type="evidence" value="ECO:0007669"/>
    <property type="project" value="UniProtKB-UniRule"/>
</dbReference>
<dbReference type="FunCoup" id="D1C1L9">
    <property type="interactions" value="483"/>
</dbReference>
<dbReference type="Proteomes" id="UP000002027">
    <property type="component" value="Chromosome 1"/>
</dbReference>
<feature type="binding site" evidence="13">
    <location>
        <position position="58"/>
    </location>
    <ligand>
        <name>(R)-pantoate</name>
        <dbReference type="ChEBI" id="CHEBI:15980"/>
    </ligand>
</feature>